<name>A0A9X2FT80_9GAMM</name>
<dbReference type="PANTHER" id="PTHR39579:SF1">
    <property type="entry name" value="INNER MEMBRANE PROTEIN YHCB"/>
    <property type="match status" value="1"/>
</dbReference>
<keyword evidence="4" id="KW-0132">Cell division</keyword>
<evidence type="ECO:0000256" key="13">
    <source>
        <dbReference type="SAM" id="Coils"/>
    </source>
</evidence>
<evidence type="ECO:0000256" key="1">
    <source>
        <dbReference type="ARBA" id="ARBA00004377"/>
    </source>
</evidence>
<evidence type="ECO:0000256" key="12">
    <source>
        <dbReference type="ARBA" id="ARBA00035727"/>
    </source>
</evidence>
<dbReference type="Proteomes" id="UP001139474">
    <property type="component" value="Unassembled WGS sequence"/>
</dbReference>
<evidence type="ECO:0000256" key="3">
    <source>
        <dbReference type="ARBA" id="ARBA00022519"/>
    </source>
</evidence>
<feature type="coiled-coil region" evidence="13">
    <location>
        <begin position="30"/>
        <end position="85"/>
    </location>
</feature>
<keyword evidence="9" id="KW-0131">Cell cycle</keyword>
<keyword evidence="3" id="KW-0997">Cell inner membrane</keyword>
<evidence type="ECO:0000313" key="16">
    <source>
        <dbReference type="Proteomes" id="UP001139474"/>
    </source>
</evidence>
<evidence type="ECO:0000256" key="2">
    <source>
        <dbReference type="ARBA" id="ARBA00022475"/>
    </source>
</evidence>
<keyword evidence="7" id="KW-1133">Transmembrane helix</keyword>
<evidence type="ECO:0000256" key="11">
    <source>
        <dbReference type="ARBA" id="ARBA00035703"/>
    </source>
</evidence>
<evidence type="ECO:0000256" key="10">
    <source>
        <dbReference type="ARBA" id="ARBA00035657"/>
    </source>
</evidence>
<keyword evidence="6" id="KW-0133">Cell shape</keyword>
<reference evidence="15" key="1">
    <citation type="submission" date="2022-06" db="EMBL/GenBank/DDBJ databases">
        <title>Idiomarina rhizosphaerae M1R2S28.</title>
        <authorList>
            <person name="Sun J.-Q."/>
            <person name="Li L.-F."/>
        </authorList>
    </citation>
    <scope>NUCLEOTIDE SEQUENCE</scope>
    <source>
        <strain evidence="15">M1R2S28</strain>
    </source>
</reference>
<proteinExistence type="inferred from homology"/>
<dbReference type="Pfam" id="PF06295">
    <property type="entry name" value="ZapG-like"/>
    <property type="match status" value="1"/>
</dbReference>
<dbReference type="GO" id="GO:0005886">
    <property type="term" value="C:plasma membrane"/>
    <property type="evidence" value="ECO:0007669"/>
    <property type="project" value="UniProtKB-SubCell"/>
</dbReference>
<evidence type="ECO:0000256" key="6">
    <source>
        <dbReference type="ARBA" id="ARBA00022960"/>
    </source>
</evidence>
<keyword evidence="13" id="KW-0175">Coiled coil</keyword>
<accession>A0A9X2FT80</accession>
<keyword evidence="5" id="KW-0812">Transmembrane</keyword>
<keyword evidence="2" id="KW-1003">Cell membrane</keyword>
<evidence type="ECO:0000256" key="9">
    <source>
        <dbReference type="ARBA" id="ARBA00023306"/>
    </source>
</evidence>
<evidence type="ECO:0000256" key="8">
    <source>
        <dbReference type="ARBA" id="ARBA00023136"/>
    </source>
</evidence>
<dbReference type="PANTHER" id="PTHR39579">
    <property type="entry name" value="INNER MEMBRANE PROTEIN YHCB"/>
    <property type="match status" value="1"/>
</dbReference>
<gene>
    <name evidence="15" type="ORF">NJR55_03660</name>
</gene>
<dbReference type="RefSeq" id="WP_253617943.1">
    <property type="nucleotide sequence ID" value="NZ_JAMZDE010000003.1"/>
</dbReference>
<evidence type="ECO:0000256" key="5">
    <source>
        <dbReference type="ARBA" id="ARBA00022692"/>
    </source>
</evidence>
<evidence type="ECO:0000256" key="7">
    <source>
        <dbReference type="ARBA" id="ARBA00022989"/>
    </source>
</evidence>
<comment type="subcellular location">
    <subcellularLocation>
        <location evidence="1">Cell inner membrane</location>
        <topology evidence="1">Single-pass membrane protein</topology>
    </subcellularLocation>
</comment>
<dbReference type="InterPro" id="IPR009386">
    <property type="entry name" value="ZapG-like"/>
</dbReference>
<dbReference type="AlphaFoldDB" id="A0A9X2FT80"/>
<comment type="similarity">
    <text evidence="10">Belongs to the ZapG family.</text>
</comment>
<organism evidence="15 16">
    <name type="scientific">Idiomarina rhizosphaerae</name>
    <dbReference type="NCBI Taxonomy" id="2961572"/>
    <lineage>
        <taxon>Bacteria</taxon>
        <taxon>Pseudomonadati</taxon>
        <taxon>Pseudomonadota</taxon>
        <taxon>Gammaproteobacteria</taxon>
        <taxon>Alteromonadales</taxon>
        <taxon>Idiomarinaceae</taxon>
        <taxon>Idiomarina</taxon>
    </lineage>
</organism>
<protein>
    <recommendedName>
        <fullName evidence="11">Z-ring associated protein G</fullName>
    </recommendedName>
    <alternativeName>
        <fullName evidence="12">Cell division protein ZapG</fullName>
    </alternativeName>
</protein>
<sequence>MSWIIGVLLVVAGAIIGFFAARYSQSKGQSGDLEEQVQQSQQRLTDYQREVAEHFATANAMVEQLADTQQRLQSYLNQSAELLEKSDVQSDLPFFAEDTIKQLRVANSLNKDHRSGRDSYSANDIPRDYTEGSSGLFSNNYEQDPEKAPSKKTS</sequence>
<keyword evidence="16" id="KW-1185">Reference proteome</keyword>
<feature type="compositionally biased region" description="Polar residues" evidence="14">
    <location>
        <begin position="131"/>
        <end position="142"/>
    </location>
</feature>
<dbReference type="GO" id="GO:0008360">
    <property type="term" value="P:regulation of cell shape"/>
    <property type="evidence" value="ECO:0007669"/>
    <property type="project" value="UniProtKB-KW"/>
</dbReference>
<keyword evidence="8" id="KW-0472">Membrane</keyword>
<evidence type="ECO:0000256" key="14">
    <source>
        <dbReference type="SAM" id="MobiDB-lite"/>
    </source>
</evidence>
<dbReference type="EMBL" id="JAMZDE010000003">
    <property type="protein sequence ID" value="MCP1338681.1"/>
    <property type="molecule type" value="Genomic_DNA"/>
</dbReference>
<evidence type="ECO:0000256" key="4">
    <source>
        <dbReference type="ARBA" id="ARBA00022618"/>
    </source>
</evidence>
<feature type="compositionally biased region" description="Basic and acidic residues" evidence="14">
    <location>
        <begin position="144"/>
        <end position="154"/>
    </location>
</feature>
<feature type="region of interest" description="Disordered" evidence="14">
    <location>
        <begin position="108"/>
        <end position="154"/>
    </location>
</feature>
<dbReference type="GO" id="GO:0051301">
    <property type="term" value="P:cell division"/>
    <property type="evidence" value="ECO:0007669"/>
    <property type="project" value="UniProtKB-KW"/>
</dbReference>
<comment type="caution">
    <text evidence="15">The sequence shown here is derived from an EMBL/GenBank/DDBJ whole genome shotgun (WGS) entry which is preliminary data.</text>
</comment>
<evidence type="ECO:0000313" key="15">
    <source>
        <dbReference type="EMBL" id="MCP1338681.1"/>
    </source>
</evidence>